<organism evidence="2 3">
    <name type="scientific">Prochlorococcus marinus (strain MIT 9515)</name>
    <dbReference type="NCBI Taxonomy" id="167542"/>
    <lineage>
        <taxon>Bacteria</taxon>
        <taxon>Bacillati</taxon>
        <taxon>Cyanobacteriota</taxon>
        <taxon>Cyanophyceae</taxon>
        <taxon>Synechococcales</taxon>
        <taxon>Prochlorococcaceae</taxon>
        <taxon>Prochlorococcus</taxon>
    </lineage>
</organism>
<reference evidence="2 3" key="1">
    <citation type="journal article" date="2007" name="PLoS Genet.">
        <title>Patterns and implications of gene gain and loss in the evolution of Prochlorococcus.</title>
        <authorList>
            <person name="Kettler G.C."/>
            <person name="Martiny A.C."/>
            <person name="Huang K."/>
            <person name="Zucker J."/>
            <person name="Coleman M.L."/>
            <person name="Rodrigue S."/>
            <person name="Chen F."/>
            <person name="Lapidus A."/>
            <person name="Ferriera S."/>
            <person name="Johnson J."/>
            <person name="Steglich C."/>
            <person name="Church G.M."/>
            <person name="Richardson P."/>
            <person name="Chisholm S.W."/>
        </authorList>
    </citation>
    <scope>NUCLEOTIDE SEQUENCE [LARGE SCALE GENOMIC DNA]</scope>
    <source>
        <strain evidence="2 3">MIT 9515</strain>
    </source>
</reference>
<dbReference type="PANTHER" id="PTHR35509">
    <property type="entry name" value="DOMAIN PROTEIN, PUTATIVE (DUF1995)-RELATED"/>
    <property type="match status" value="1"/>
</dbReference>
<protein>
    <recommendedName>
        <fullName evidence="1">DUF1995 domain-containing protein</fullName>
    </recommendedName>
</protein>
<dbReference type="EMBL" id="CP000552">
    <property type="protein sequence ID" value="ABM72175.1"/>
    <property type="molecule type" value="Genomic_DNA"/>
</dbReference>
<dbReference type="STRING" id="167542.P9515_09681"/>
<evidence type="ECO:0000313" key="3">
    <source>
        <dbReference type="Proteomes" id="UP000001589"/>
    </source>
</evidence>
<accession>A2BWL4</accession>
<dbReference type="OrthoDB" id="482920at2"/>
<dbReference type="AlphaFoldDB" id="A2BWL4"/>
<dbReference type="HOGENOM" id="CLU_098312_1_0_3"/>
<dbReference type="Pfam" id="PF09353">
    <property type="entry name" value="DUF1995"/>
    <property type="match status" value="1"/>
</dbReference>
<dbReference type="InterPro" id="IPR053021">
    <property type="entry name" value="Chloroplast_ADK"/>
</dbReference>
<dbReference type="InterPro" id="IPR018962">
    <property type="entry name" value="DUF1995"/>
</dbReference>
<evidence type="ECO:0000313" key="2">
    <source>
        <dbReference type="EMBL" id="ABM72175.1"/>
    </source>
</evidence>
<dbReference type="eggNOG" id="ENOG5030VIE">
    <property type="taxonomic scope" value="Bacteria"/>
</dbReference>
<gene>
    <name evidence="2" type="ordered locus">P9515_09681</name>
</gene>
<dbReference type="Proteomes" id="UP000001589">
    <property type="component" value="Chromosome"/>
</dbReference>
<dbReference type="PANTHER" id="PTHR35509:SF1">
    <property type="entry name" value="DOMAIN PROTEIN, PUTATIVE (DUF1995)-RELATED"/>
    <property type="match status" value="1"/>
</dbReference>
<evidence type="ECO:0000259" key="1">
    <source>
        <dbReference type="Pfam" id="PF09353"/>
    </source>
</evidence>
<proteinExistence type="predicted"/>
<dbReference type="KEGG" id="pmc:P9515_09681"/>
<sequence>MTNSYILPKDLNDALKNMESAIISSLKNSNSRFTVEFNFEGLRFNKIGINIYKILANYFNNKKIKKSVFVTYSDPGAVALAQRDYPDIKENIFTFNGFNESIYIDQDDSIVISILPQPYDFGLFEPMCENFKGLHYSLNPKFEDANIGIGSVIRERRKNFVKTWQNIYFLQPINNGALMHSYPNNWLLFKEINNKYLFKKEFEEKPDNETIFVNL</sequence>
<name>A2BWL4_PROM5</name>
<dbReference type="RefSeq" id="WP_011820277.1">
    <property type="nucleotide sequence ID" value="NC_008817.1"/>
</dbReference>
<dbReference type="GeneID" id="60201820"/>
<feature type="domain" description="DUF1995" evidence="1">
    <location>
        <begin position="8"/>
        <end position="211"/>
    </location>
</feature>